<dbReference type="RefSeq" id="WP_022229559.1">
    <property type="nucleotide sequence ID" value="NZ_JAJEQM010000002.1"/>
</dbReference>
<name>A0AAE3DWW7_9FIRM</name>
<reference evidence="2 3" key="1">
    <citation type="submission" date="2021-10" db="EMBL/GenBank/DDBJ databases">
        <title>Anaerobic single-cell dispensing facilitates the cultivation of human gut bacteria.</title>
        <authorList>
            <person name="Afrizal A."/>
        </authorList>
    </citation>
    <scope>NUCLEOTIDE SEQUENCE [LARGE SCALE GENOMIC DNA]</scope>
    <source>
        <strain evidence="2 3">CLA-AA-H232</strain>
    </source>
</reference>
<dbReference type="InterPro" id="IPR001387">
    <property type="entry name" value="Cro/C1-type_HTH"/>
</dbReference>
<dbReference type="CDD" id="cd00093">
    <property type="entry name" value="HTH_XRE"/>
    <property type="match status" value="1"/>
</dbReference>
<comment type="caution">
    <text evidence="2">The sequence shown here is derived from an EMBL/GenBank/DDBJ whole genome shotgun (WGS) entry which is preliminary data.</text>
</comment>
<dbReference type="Proteomes" id="UP001198242">
    <property type="component" value="Unassembled WGS sequence"/>
</dbReference>
<evidence type="ECO:0000259" key="1">
    <source>
        <dbReference type="PROSITE" id="PS50943"/>
    </source>
</evidence>
<sequence>MNLDDLFAKRLAQLRNQKGVSARDMSLSLGQGAGYINNIENKNNLPSMTVFFYICTYLDVTPKEFFDFDNANPKELNSIISNLKKLSPKQLKNVSNLIDDLIK</sequence>
<dbReference type="InterPro" id="IPR010982">
    <property type="entry name" value="Lambda_DNA-bd_dom_sf"/>
</dbReference>
<dbReference type="EMBL" id="JAJEQM010000002">
    <property type="protein sequence ID" value="MCC2209463.1"/>
    <property type="molecule type" value="Genomic_DNA"/>
</dbReference>
<accession>A0AAE3DWW7</accession>
<feature type="domain" description="HTH cro/C1-type" evidence="1">
    <location>
        <begin position="11"/>
        <end position="65"/>
    </location>
</feature>
<dbReference type="GO" id="GO:0003677">
    <property type="term" value="F:DNA binding"/>
    <property type="evidence" value="ECO:0007669"/>
    <property type="project" value="InterPro"/>
</dbReference>
<dbReference type="SUPFAM" id="SSF47413">
    <property type="entry name" value="lambda repressor-like DNA-binding domains"/>
    <property type="match status" value="1"/>
</dbReference>
<dbReference type="SMART" id="SM00530">
    <property type="entry name" value="HTH_XRE"/>
    <property type="match status" value="1"/>
</dbReference>
<dbReference type="Pfam" id="PF12844">
    <property type="entry name" value="HTH_19"/>
    <property type="match status" value="1"/>
</dbReference>
<dbReference type="PROSITE" id="PS50943">
    <property type="entry name" value="HTH_CROC1"/>
    <property type="match status" value="1"/>
</dbReference>
<organism evidence="2 3">
    <name type="scientific">Hominilimicola fabiformis</name>
    <dbReference type="NCBI Taxonomy" id="2885356"/>
    <lineage>
        <taxon>Bacteria</taxon>
        <taxon>Bacillati</taxon>
        <taxon>Bacillota</taxon>
        <taxon>Clostridia</taxon>
        <taxon>Eubacteriales</taxon>
        <taxon>Oscillospiraceae</taxon>
        <taxon>Hominilimicola</taxon>
    </lineage>
</organism>
<dbReference type="Gene3D" id="1.10.260.40">
    <property type="entry name" value="lambda repressor-like DNA-binding domains"/>
    <property type="match status" value="1"/>
</dbReference>
<protein>
    <submittedName>
        <fullName evidence="2">Helix-turn-helix domain-containing protein</fullName>
    </submittedName>
</protein>
<gene>
    <name evidence="2" type="ORF">LKE05_01460</name>
</gene>
<evidence type="ECO:0000313" key="3">
    <source>
        <dbReference type="Proteomes" id="UP001198242"/>
    </source>
</evidence>
<evidence type="ECO:0000313" key="2">
    <source>
        <dbReference type="EMBL" id="MCC2209463.1"/>
    </source>
</evidence>
<proteinExistence type="predicted"/>
<dbReference type="AlphaFoldDB" id="A0AAE3DWW7"/>
<keyword evidence="3" id="KW-1185">Reference proteome</keyword>